<reference evidence="17 18" key="1">
    <citation type="submission" date="2019-02" db="EMBL/GenBank/DDBJ databases">
        <authorList>
            <consortium name="Pathogen Informatics"/>
        </authorList>
    </citation>
    <scope>NUCLEOTIDE SEQUENCE [LARGE SCALE GENOMIC DNA]</scope>
    <source>
        <strain evidence="17 18">3012STDY6944375</strain>
    </source>
</reference>
<comment type="catalytic activity">
    <reaction evidence="1 15">
        <text>1-(5-phospho-beta-D-ribosyl)-5'-AMP + H2O = 1-(5-phospho-beta-D-ribosyl)-5-[(5-phospho-beta-D-ribosylamino)methylideneamino]imidazole-4-carboxamide</text>
        <dbReference type="Rhea" id="RHEA:20049"/>
        <dbReference type="ChEBI" id="CHEBI:15377"/>
        <dbReference type="ChEBI" id="CHEBI:58435"/>
        <dbReference type="ChEBI" id="CHEBI:59457"/>
        <dbReference type="EC" id="3.5.4.19"/>
    </reaction>
</comment>
<evidence type="ECO:0000256" key="5">
    <source>
        <dbReference type="ARBA" id="ARBA00005204"/>
    </source>
</evidence>
<protein>
    <recommendedName>
        <fullName evidence="15">Histidine biosynthesis bifunctional protein HisIE</fullName>
    </recommendedName>
    <domain>
        <recommendedName>
            <fullName evidence="15">Phosphoribosyl-AMP cyclohydrolase</fullName>
            <shortName evidence="15">PRA-CH</shortName>
            <ecNumber evidence="15">3.5.4.19</ecNumber>
        </recommendedName>
    </domain>
    <domain>
        <recommendedName>
            <fullName evidence="15">Phosphoribosyl-ATP pyrophosphatase</fullName>
            <shortName evidence="15">PRA-PH</shortName>
            <ecNumber evidence="15">3.6.1.31</ecNumber>
        </recommendedName>
    </domain>
</protein>
<feature type="region of interest" description="Phosphoribosyl-AMP cyclohydrolase" evidence="15">
    <location>
        <begin position="1"/>
        <end position="106"/>
    </location>
</feature>
<dbReference type="PANTHER" id="PTHR42945">
    <property type="entry name" value="HISTIDINE BIOSYNTHESIS BIFUNCTIONAL PROTEIN"/>
    <property type="match status" value="1"/>
</dbReference>
<dbReference type="InterPro" id="IPR002496">
    <property type="entry name" value="PRib_AMP_CycHydrolase_dom"/>
</dbReference>
<evidence type="ECO:0000256" key="14">
    <source>
        <dbReference type="ARBA" id="ARBA00023268"/>
    </source>
</evidence>
<dbReference type="Proteomes" id="UP000290013">
    <property type="component" value="Chromosome"/>
</dbReference>
<evidence type="ECO:0000313" key="17">
    <source>
        <dbReference type="EMBL" id="VFB02688.1"/>
    </source>
</evidence>
<dbReference type="Gene3D" id="3.10.20.810">
    <property type="entry name" value="Phosphoribosyl-AMP cyclohydrolase"/>
    <property type="match status" value="1"/>
</dbReference>
<feature type="region of interest" description="Phosphoribosyl-ATP pyrophosphohydrolase" evidence="15">
    <location>
        <begin position="107"/>
        <end position="198"/>
    </location>
</feature>
<dbReference type="Pfam" id="PF01503">
    <property type="entry name" value="PRA-PH"/>
    <property type="match status" value="1"/>
</dbReference>
<evidence type="ECO:0000256" key="3">
    <source>
        <dbReference type="ARBA" id="ARBA00004496"/>
    </source>
</evidence>
<dbReference type="UniPathway" id="UPA00031">
    <property type="reaction ID" value="UER00007"/>
</dbReference>
<dbReference type="GO" id="GO:0004635">
    <property type="term" value="F:phosphoribosyl-AMP cyclohydrolase activity"/>
    <property type="evidence" value="ECO:0007669"/>
    <property type="project" value="UniProtKB-UniRule"/>
</dbReference>
<dbReference type="SUPFAM" id="SSF101386">
    <property type="entry name" value="all-alpha NTP pyrophosphatases"/>
    <property type="match status" value="1"/>
</dbReference>
<accession>A0A4U8WIY7</accession>
<dbReference type="EC" id="3.6.1.31" evidence="15"/>
<dbReference type="EC" id="3.5.4.19" evidence="15"/>
<proteinExistence type="inferred from homology"/>
<dbReference type="NCBIfam" id="NF000768">
    <property type="entry name" value="PRK00051.1"/>
    <property type="match status" value="1"/>
</dbReference>
<evidence type="ECO:0000259" key="16">
    <source>
        <dbReference type="Pfam" id="PF01502"/>
    </source>
</evidence>
<dbReference type="AlphaFoldDB" id="A0A4U8WIY7"/>
<comment type="subcellular location">
    <subcellularLocation>
        <location evidence="3 15">Cytoplasm</location>
    </subcellularLocation>
</comment>
<sequence>MNIDFNKSEGLVPVIIQDDRTLQVLMLGYMNKEAFEKTKKEGIVTFFSRSKNRLWTKGEKSGNFLTVKNIAIDCDQDTILIKAVPTNFVCHTGSFSCFGDKDSKGFLYELEEKISQRIDEKTEGSYTYSLFQRGINKMAQKVGEEAVEVVIEAKDSNDDLFKNEAADLLYHLLILLKAKNFTLQDIEEILLIRNKISL</sequence>
<dbReference type="InterPro" id="IPR038019">
    <property type="entry name" value="PRib_AMP_CycHydrolase_sf"/>
</dbReference>
<evidence type="ECO:0000256" key="15">
    <source>
        <dbReference type="HAMAP-Rule" id="MF_01019"/>
    </source>
</evidence>
<keyword evidence="12 15" id="KW-0067">ATP-binding</keyword>
<evidence type="ECO:0000256" key="1">
    <source>
        <dbReference type="ARBA" id="ARBA00000024"/>
    </source>
</evidence>
<comment type="similarity">
    <text evidence="6 15">In the C-terminal section; belongs to the PRA-PH family.</text>
</comment>
<organism evidence="17 18">
    <name type="scientific">Chryseobacterium taihuense</name>
    <dbReference type="NCBI Taxonomy" id="1141221"/>
    <lineage>
        <taxon>Bacteria</taxon>
        <taxon>Pseudomonadati</taxon>
        <taxon>Bacteroidota</taxon>
        <taxon>Flavobacteriia</taxon>
        <taxon>Flavobacteriales</taxon>
        <taxon>Weeksellaceae</taxon>
        <taxon>Chryseobacterium group</taxon>
        <taxon>Chryseobacterium</taxon>
    </lineage>
</organism>
<comment type="pathway">
    <text evidence="4 15">Amino-acid biosynthesis; L-histidine biosynthesis; L-histidine from 5-phospho-alpha-D-ribose 1-diphosphate: step 3/9.</text>
</comment>
<feature type="domain" description="Phosphoribosyl-AMP cyclohydrolase" evidence="16">
    <location>
        <begin position="26"/>
        <end position="98"/>
    </location>
</feature>
<evidence type="ECO:0000256" key="7">
    <source>
        <dbReference type="ARBA" id="ARBA00008299"/>
    </source>
</evidence>
<evidence type="ECO:0000313" key="18">
    <source>
        <dbReference type="Proteomes" id="UP000290013"/>
    </source>
</evidence>
<gene>
    <name evidence="17" type="primary">hisE</name>
    <name evidence="15" type="synonym">hisI</name>
    <name evidence="15" type="synonym">hisIE</name>
    <name evidence="17" type="ORF">NCTC12078_00667</name>
</gene>
<dbReference type="HAMAP" id="MF_01020">
    <property type="entry name" value="HisE"/>
    <property type="match status" value="1"/>
</dbReference>
<name>A0A4U8WIY7_9FLAO</name>
<evidence type="ECO:0000256" key="13">
    <source>
        <dbReference type="ARBA" id="ARBA00023102"/>
    </source>
</evidence>
<dbReference type="NCBIfam" id="NF002747">
    <property type="entry name" value="PRK02759.1"/>
    <property type="match status" value="1"/>
</dbReference>
<dbReference type="InterPro" id="IPR008179">
    <property type="entry name" value="HisE"/>
</dbReference>
<dbReference type="GO" id="GO:0005737">
    <property type="term" value="C:cytoplasm"/>
    <property type="evidence" value="ECO:0007669"/>
    <property type="project" value="UniProtKB-SubCell"/>
</dbReference>
<evidence type="ECO:0000256" key="12">
    <source>
        <dbReference type="ARBA" id="ARBA00022840"/>
    </source>
</evidence>
<keyword evidence="11 15" id="KW-0378">Hydrolase</keyword>
<keyword evidence="9 15" id="KW-0028">Amino-acid biosynthesis</keyword>
<dbReference type="InterPro" id="IPR023019">
    <property type="entry name" value="His_synth_HisIE"/>
</dbReference>
<comment type="similarity">
    <text evidence="7 15">In the N-terminal section; belongs to the PRA-CH family.</text>
</comment>
<keyword evidence="10 15" id="KW-0547">Nucleotide-binding</keyword>
<keyword evidence="13 15" id="KW-0368">Histidine biosynthesis</keyword>
<dbReference type="RefSeq" id="WP_130913476.1">
    <property type="nucleotide sequence ID" value="NZ_LR215974.1"/>
</dbReference>
<dbReference type="HAMAP" id="MF_01019">
    <property type="entry name" value="HisIE"/>
    <property type="match status" value="1"/>
</dbReference>
<dbReference type="GO" id="GO:0000105">
    <property type="term" value="P:L-histidine biosynthetic process"/>
    <property type="evidence" value="ECO:0007669"/>
    <property type="project" value="UniProtKB-UniRule"/>
</dbReference>
<keyword evidence="8 15" id="KW-0963">Cytoplasm</keyword>
<dbReference type="EMBL" id="LR215974">
    <property type="protein sequence ID" value="VFB02688.1"/>
    <property type="molecule type" value="Genomic_DNA"/>
</dbReference>
<keyword evidence="14 15" id="KW-0511">Multifunctional enzyme</keyword>
<evidence type="ECO:0000256" key="10">
    <source>
        <dbReference type="ARBA" id="ARBA00022741"/>
    </source>
</evidence>
<dbReference type="Gene3D" id="1.10.287.1080">
    <property type="entry name" value="MazG-like"/>
    <property type="match status" value="1"/>
</dbReference>
<dbReference type="KEGG" id="ctai:NCTC12078_00667"/>
<dbReference type="GO" id="GO:0004636">
    <property type="term" value="F:phosphoribosyl-ATP diphosphatase activity"/>
    <property type="evidence" value="ECO:0007669"/>
    <property type="project" value="UniProtKB-UniRule"/>
</dbReference>
<dbReference type="Pfam" id="PF01502">
    <property type="entry name" value="PRA-CH"/>
    <property type="match status" value="1"/>
</dbReference>
<comment type="pathway">
    <text evidence="5 15">Amino-acid biosynthesis; L-histidine biosynthesis; L-histidine from 5-phospho-alpha-D-ribose 1-diphosphate: step 2/9.</text>
</comment>
<dbReference type="FunFam" id="3.10.20.810:FF:000001">
    <property type="entry name" value="Histidine biosynthesis bifunctional protein HisIE"/>
    <property type="match status" value="1"/>
</dbReference>
<evidence type="ECO:0000256" key="4">
    <source>
        <dbReference type="ARBA" id="ARBA00005169"/>
    </source>
</evidence>
<evidence type="ECO:0000256" key="9">
    <source>
        <dbReference type="ARBA" id="ARBA00022605"/>
    </source>
</evidence>
<dbReference type="SUPFAM" id="SSF141734">
    <property type="entry name" value="HisI-like"/>
    <property type="match status" value="1"/>
</dbReference>
<dbReference type="NCBIfam" id="TIGR03188">
    <property type="entry name" value="histidine_hisI"/>
    <property type="match status" value="1"/>
</dbReference>
<evidence type="ECO:0000256" key="8">
    <source>
        <dbReference type="ARBA" id="ARBA00022490"/>
    </source>
</evidence>
<evidence type="ECO:0000256" key="11">
    <source>
        <dbReference type="ARBA" id="ARBA00022801"/>
    </source>
</evidence>
<dbReference type="GO" id="GO:0005524">
    <property type="term" value="F:ATP binding"/>
    <property type="evidence" value="ECO:0007669"/>
    <property type="project" value="UniProtKB-KW"/>
</dbReference>
<evidence type="ECO:0000256" key="6">
    <source>
        <dbReference type="ARBA" id="ARBA00007731"/>
    </source>
</evidence>
<dbReference type="InterPro" id="IPR021130">
    <property type="entry name" value="PRib-ATP_PPHydrolase-like"/>
</dbReference>
<dbReference type="CDD" id="cd11534">
    <property type="entry name" value="NTP-PPase_HisIE_like"/>
    <property type="match status" value="1"/>
</dbReference>
<dbReference type="PANTHER" id="PTHR42945:SF9">
    <property type="entry name" value="HISTIDINE BIOSYNTHESIS BIFUNCTIONAL PROTEIN HISIE"/>
    <property type="match status" value="1"/>
</dbReference>
<comment type="catalytic activity">
    <reaction evidence="2 15">
        <text>1-(5-phospho-beta-D-ribosyl)-ATP + H2O = 1-(5-phospho-beta-D-ribosyl)-5'-AMP + diphosphate + H(+)</text>
        <dbReference type="Rhea" id="RHEA:22828"/>
        <dbReference type="ChEBI" id="CHEBI:15377"/>
        <dbReference type="ChEBI" id="CHEBI:15378"/>
        <dbReference type="ChEBI" id="CHEBI:33019"/>
        <dbReference type="ChEBI" id="CHEBI:59457"/>
        <dbReference type="ChEBI" id="CHEBI:73183"/>
        <dbReference type="EC" id="3.6.1.31"/>
    </reaction>
</comment>
<evidence type="ECO:0000256" key="2">
    <source>
        <dbReference type="ARBA" id="ARBA00001460"/>
    </source>
</evidence>